<dbReference type="Proteomes" id="UP000194159">
    <property type="component" value="Plasmid pRetNXC12e"/>
</dbReference>
<evidence type="ECO:0000256" key="1">
    <source>
        <dbReference type="ARBA" id="ARBA00010233"/>
    </source>
</evidence>
<evidence type="ECO:0000313" key="10">
    <source>
        <dbReference type="Proteomes" id="UP000194159"/>
    </source>
</evidence>
<geneLocation type="plasmid" evidence="10">
    <name>pretnxc12e</name>
</geneLocation>
<dbReference type="InterPro" id="IPR040921">
    <property type="entry name" value="Peptidase_S66C"/>
</dbReference>
<dbReference type="SUPFAM" id="SSF141986">
    <property type="entry name" value="LD-carboxypeptidase A C-terminal domain-like"/>
    <property type="match status" value="1"/>
</dbReference>
<evidence type="ECO:0000256" key="5">
    <source>
        <dbReference type="ARBA" id="ARBA00022825"/>
    </source>
</evidence>
<evidence type="ECO:0000256" key="2">
    <source>
        <dbReference type="ARBA" id="ARBA00022645"/>
    </source>
</evidence>
<proteinExistence type="inferred from homology"/>
<organism evidence="9 10">
    <name type="scientific">Rhizobium etli</name>
    <dbReference type="NCBI Taxonomy" id="29449"/>
    <lineage>
        <taxon>Bacteria</taxon>
        <taxon>Pseudomonadati</taxon>
        <taxon>Pseudomonadota</taxon>
        <taxon>Alphaproteobacteria</taxon>
        <taxon>Hyphomicrobiales</taxon>
        <taxon>Rhizobiaceae</taxon>
        <taxon>Rhizobium/Agrobacterium group</taxon>
        <taxon>Rhizobium</taxon>
    </lineage>
</organism>
<dbReference type="GO" id="GO:0006508">
    <property type="term" value="P:proteolysis"/>
    <property type="evidence" value="ECO:0007669"/>
    <property type="project" value="UniProtKB-KW"/>
</dbReference>
<feature type="domain" description="LD-carboxypeptidase N-terminal" evidence="7">
    <location>
        <begin position="18"/>
        <end position="134"/>
    </location>
</feature>
<dbReference type="InterPro" id="IPR040449">
    <property type="entry name" value="Peptidase_S66_N"/>
</dbReference>
<keyword evidence="3" id="KW-0645">Protease</keyword>
<dbReference type="Pfam" id="PF17676">
    <property type="entry name" value="Peptidase_S66C"/>
    <property type="match status" value="1"/>
</dbReference>
<evidence type="ECO:0000313" key="9">
    <source>
        <dbReference type="EMBL" id="ARQ13838.1"/>
    </source>
</evidence>
<evidence type="ECO:0000259" key="7">
    <source>
        <dbReference type="Pfam" id="PF02016"/>
    </source>
</evidence>
<name>A0AAN1BMG7_RHIET</name>
<dbReference type="Gene3D" id="3.40.50.10740">
    <property type="entry name" value="Class I glutamine amidotransferase-like"/>
    <property type="match status" value="1"/>
</dbReference>
<dbReference type="InterPro" id="IPR029062">
    <property type="entry name" value="Class_I_gatase-like"/>
</dbReference>
<keyword evidence="4" id="KW-0378">Hydrolase</keyword>
<evidence type="ECO:0000259" key="8">
    <source>
        <dbReference type="Pfam" id="PF17676"/>
    </source>
</evidence>
<protein>
    <submittedName>
        <fullName evidence="9">Peptidase S66 family LD-carboxypeptidase A domain-containing protein</fullName>
    </submittedName>
</protein>
<dbReference type="PANTHER" id="PTHR30237:SF2">
    <property type="entry name" value="MUREIN TETRAPEPTIDE CARBOXYPEPTIDASE"/>
    <property type="match status" value="1"/>
</dbReference>
<dbReference type="EMBL" id="CP020911">
    <property type="protein sequence ID" value="ARQ13838.1"/>
    <property type="molecule type" value="Genomic_DNA"/>
</dbReference>
<dbReference type="GO" id="GO:0008236">
    <property type="term" value="F:serine-type peptidase activity"/>
    <property type="evidence" value="ECO:0007669"/>
    <property type="project" value="UniProtKB-KW"/>
</dbReference>
<sequence>MDFSRKPKVARLAAGDIVRLVSPASTPSEDDVDICVKYLKRLGLKPQVGPHALDRLGYLAGRDEDRLSDLNDAIRDPSVRAVIATRGGKGAYRIADGIDFAAMRANPKVLIGFSEITILHLSIWQQCAVPGIHGAAWNPIQSGETSSKSFERVISSIEDTIVHSNDTEPSASLTTSGKVRGALIGGNLDMIATAAGWALPSLNGAILLIEDVEKGLGHIDRTLTRLIKSGCLAGVAGVAVGQFSKFAPSKGLTVIDVLRDRLGVLGVPILGGLPLGHGPDALAIPIGTEATLDADNKALTITSAFT</sequence>
<gene>
    <name evidence="9" type="ORF">NXC12_PE00242</name>
</gene>
<dbReference type="InterPro" id="IPR027478">
    <property type="entry name" value="LdcA_N"/>
</dbReference>
<reference evidence="9 10" key="1">
    <citation type="submission" date="2017-04" db="EMBL/GenBank/DDBJ databases">
        <title>Complete genome sequences of Rhizobium genomic linages associated to common bean (phaseolus vulgaris).</title>
        <authorList>
            <person name="Santamaria R.I."/>
            <person name="Bustos P."/>
            <person name="Perez-Carrascal O."/>
            <person name="Martinez-Flores I."/>
            <person name="Juarez S."/>
            <person name="Lozano L."/>
            <person name="Miranda F."/>
            <person name="Vinuesa P."/>
            <person name="Martinez-Romero E."/>
            <person name="Cevallos M.A."/>
            <person name="Romero D."/>
            <person name="Davila G."/>
            <person name="Gonzalez V."/>
        </authorList>
    </citation>
    <scope>NUCLEOTIDE SEQUENCE [LARGE SCALE GENOMIC DNA]</scope>
    <source>
        <strain evidence="9 10">NXC12</strain>
        <plasmid evidence="10">pretnxc12e</plasmid>
    </source>
</reference>
<evidence type="ECO:0000256" key="3">
    <source>
        <dbReference type="ARBA" id="ARBA00022670"/>
    </source>
</evidence>
<feature type="domain" description="LD-carboxypeptidase C-terminal" evidence="8">
    <location>
        <begin position="180"/>
        <end position="292"/>
    </location>
</feature>
<evidence type="ECO:0000256" key="6">
    <source>
        <dbReference type="PIRSR" id="PIRSR028757-1"/>
    </source>
</evidence>
<keyword evidence="5" id="KW-0720">Serine protease</keyword>
<keyword evidence="2" id="KW-0121">Carboxypeptidase</keyword>
<keyword evidence="9" id="KW-0614">Plasmid</keyword>
<dbReference type="GO" id="GO:0004180">
    <property type="term" value="F:carboxypeptidase activity"/>
    <property type="evidence" value="ECO:0007669"/>
    <property type="project" value="UniProtKB-KW"/>
</dbReference>
<dbReference type="Gene3D" id="3.50.30.60">
    <property type="entry name" value="LD-carboxypeptidase A C-terminal domain-like"/>
    <property type="match status" value="1"/>
</dbReference>
<dbReference type="InterPro" id="IPR027461">
    <property type="entry name" value="Carboxypeptidase_A_C_sf"/>
</dbReference>
<evidence type="ECO:0000256" key="4">
    <source>
        <dbReference type="ARBA" id="ARBA00022801"/>
    </source>
</evidence>
<dbReference type="PIRSF" id="PIRSF028757">
    <property type="entry name" value="LD-carboxypeptidase"/>
    <property type="match status" value="1"/>
</dbReference>
<dbReference type="Pfam" id="PF02016">
    <property type="entry name" value="Peptidase_S66"/>
    <property type="match status" value="1"/>
</dbReference>
<feature type="active site" description="Nucleophile" evidence="6">
    <location>
        <position position="114"/>
    </location>
</feature>
<dbReference type="PANTHER" id="PTHR30237">
    <property type="entry name" value="MURAMOYLTETRAPEPTIDE CARBOXYPEPTIDASE"/>
    <property type="match status" value="1"/>
</dbReference>
<dbReference type="InterPro" id="IPR003507">
    <property type="entry name" value="S66_fam"/>
</dbReference>
<feature type="active site" description="Charge relay system" evidence="6">
    <location>
        <position position="277"/>
    </location>
</feature>
<comment type="similarity">
    <text evidence="1">Belongs to the peptidase S66 family.</text>
</comment>
<feature type="active site" description="Charge relay system" evidence="6">
    <location>
        <position position="210"/>
    </location>
</feature>
<accession>A0AAN1BMG7</accession>
<dbReference type="CDD" id="cd07025">
    <property type="entry name" value="Peptidase_S66"/>
    <property type="match status" value="1"/>
</dbReference>
<dbReference type="SUPFAM" id="SSF52317">
    <property type="entry name" value="Class I glutamine amidotransferase-like"/>
    <property type="match status" value="1"/>
</dbReference>
<dbReference type="AlphaFoldDB" id="A0AAN1BMG7"/>